<organism evidence="7">
    <name type="scientific">Selaginella moellendorffii</name>
    <name type="common">Spikemoss</name>
    <dbReference type="NCBI Taxonomy" id="88036"/>
    <lineage>
        <taxon>Eukaryota</taxon>
        <taxon>Viridiplantae</taxon>
        <taxon>Streptophyta</taxon>
        <taxon>Embryophyta</taxon>
        <taxon>Tracheophyta</taxon>
        <taxon>Lycopodiopsida</taxon>
        <taxon>Selaginellales</taxon>
        <taxon>Selaginellaceae</taxon>
        <taxon>Selaginella</taxon>
    </lineage>
</organism>
<dbReference type="GO" id="GO:0030688">
    <property type="term" value="C:preribosome, small subunit precursor"/>
    <property type="evidence" value="ECO:0007669"/>
    <property type="project" value="InterPro"/>
</dbReference>
<keyword evidence="3" id="KW-0698">rRNA processing</keyword>
<dbReference type="EMBL" id="GL377597">
    <property type="protein sequence ID" value="EFJ21918.1"/>
    <property type="molecule type" value="Genomic_DNA"/>
</dbReference>
<feature type="compositionally biased region" description="Basic residues" evidence="5">
    <location>
        <begin position="447"/>
        <end position="456"/>
    </location>
</feature>
<proteinExistence type="inferred from homology"/>
<dbReference type="PANTHER" id="PTHR13026">
    <property type="entry name" value="NNP-1 PROTEIN NOVEL NUCLEAR PROTEIN 1 NOP52"/>
    <property type="match status" value="1"/>
</dbReference>
<evidence type="ECO:0000313" key="6">
    <source>
        <dbReference type="EMBL" id="EFJ21918.1"/>
    </source>
</evidence>
<evidence type="ECO:0000256" key="2">
    <source>
        <dbReference type="ARBA" id="ARBA00006374"/>
    </source>
</evidence>
<dbReference type="PANTHER" id="PTHR13026:SF0">
    <property type="entry name" value="RIBOSOMAL RNA PROCESSING 1B"/>
    <property type="match status" value="1"/>
</dbReference>
<dbReference type="GO" id="GO:0005634">
    <property type="term" value="C:nucleus"/>
    <property type="evidence" value="ECO:0000318"/>
    <property type="project" value="GO_Central"/>
</dbReference>
<dbReference type="Pfam" id="PF05997">
    <property type="entry name" value="Nop52"/>
    <property type="match status" value="1"/>
</dbReference>
<dbReference type="InParanoid" id="D8S0F4"/>
<evidence type="ECO:0000256" key="1">
    <source>
        <dbReference type="ARBA" id="ARBA00004123"/>
    </source>
</evidence>
<feature type="region of interest" description="Disordered" evidence="5">
    <location>
        <begin position="295"/>
        <end position="367"/>
    </location>
</feature>
<comment type="similarity">
    <text evidence="2">Belongs to the RRP1 family.</text>
</comment>
<dbReference type="KEGG" id="smo:SELMODRAFT_151491"/>
<dbReference type="GO" id="GO:0006364">
    <property type="term" value="P:rRNA processing"/>
    <property type="evidence" value="ECO:0007669"/>
    <property type="project" value="UniProtKB-KW"/>
</dbReference>
<feature type="compositionally biased region" description="Low complexity" evidence="5">
    <location>
        <begin position="321"/>
        <end position="330"/>
    </location>
</feature>
<dbReference type="HOGENOM" id="CLU_023145_0_0_1"/>
<reference evidence="6 7" key="1">
    <citation type="journal article" date="2011" name="Science">
        <title>The Selaginella genome identifies genetic changes associated with the evolution of vascular plants.</title>
        <authorList>
            <person name="Banks J.A."/>
            <person name="Nishiyama T."/>
            <person name="Hasebe M."/>
            <person name="Bowman J.L."/>
            <person name="Gribskov M."/>
            <person name="dePamphilis C."/>
            <person name="Albert V.A."/>
            <person name="Aono N."/>
            <person name="Aoyama T."/>
            <person name="Ambrose B.A."/>
            <person name="Ashton N.W."/>
            <person name="Axtell M.J."/>
            <person name="Barker E."/>
            <person name="Barker M.S."/>
            <person name="Bennetzen J.L."/>
            <person name="Bonawitz N.D."/>
            <person name="Chapple C."/>
            <person name="Cheng C."/>
            <person name="Correa L.G."/>
            <person name="Dacre M."/>
            <person name="DeBarry J."/>
            <person name="Dreyer I."/>
            <person name="Elias M."/>
            <person name="Engstrom E.M."/>
            <person name="Estelle M."/>
            <person name="Feng L."/>
            <person name="Finet C."/>
            <person name="Floyd S.K."/>
            <person name="Frommer W.B."/>
            <person name="Fujita T."/>
            <person name="Gramzow L."/>
            <person name="Gutensohn M."/>
            <person name="Harholt J."/>
            <person name="Hattori M."/>
            <person name="Heyl A."/>
            <person name="Hirai T."/>
            <person name="Hiwatashi Y."/>
            <person name="Ishikawa M."/>
            <person name="Iwata M."/>
            <person name="Karol K.G."/>
            <person name="Koehler B."/>
            <person name="Kolukisaoglu U."/>
            <person name="Kubo M."/>
            <person name="Kurata T."/>
            <person name="Lalonde S."/>
            <person name="Li K."/>
            <person name="Li Y."/>
            <person name="Litt A."/>
            <person name="Lyons E."/>
            <person name="Manning G."/>
            <person name="Maruyama T."/>
            <person name="Michael T.P."/>
            <person name="Mikami K."/>
            <person name="Miyazaki S."/>
            <person name="Morinaga S."/>
            <person name="Murata T."/>
            <person name="Mueller-Roeber B."/>
            <person name="Nelson D.R."/>
            <person name="Obara M."/>
            <person name="Oguri Y."/>
            <person name="Olmstead R.G."/>
            <person name="Onodera N."/>
            <person name="Petersen B.L."/>
            <person name="Pils B."/>
            <person name="Prigge M."/>
            <person name="Rensing S.A."/>
            <person name="Riano-Pachon D.M."/>
            <person name="Roberts A.W."/>
            <person name="Sato Y."/>
            <person name="Scheller H.V."/>
            <person name="Schulz B."/>
            <person name="Schulz C."/>
            <person name="Shakirov E.V."/>
            <person name="Shibagaki N."/>
            <person name="Shinohara N."/>
            <person name="Shippen D.E."/>
            <person name="Soerensen I."/>
            <person name="Sotooka R."/>
            <person name="Sugimoto N."/>
            <person name="Sugita M."/>
            <person name="Sumikawa N."/>
            <person name="Tanurdzic M."/>
            <person name="Theissen G."/>
            <person name="Ulvskov P."/>
            <person name="Wakazuki S."/>
            <person name="Weng J.K."/>
            <person name="Willats W.W."/>
            <person name="Wipf D."/>
            <person name="Wolf P.G."/>
            <person name="Yang L."/>
            <person name="Zimmer A.D."/>
            <person name="Zhu Q."/>
            <person name="Mitros T."/>
            <person name="Hellsten U."/>
            <person name="Loque D."/>
            <person name="Otillar R."/>
            <person name="Salamov A."/>
            <person name="Schmutz J."/>
            <person name="Shapiro H."/>
            <person name="Lindquist E."/>
            <person name="Lucas S."/>
            <person name="Rokhsar D."/>
            <person name="Grigoriev I.V."/>
        </authorList>
    </citation>
    <scope>NUCLEOTIDE SEQUENCE [LARGE SCALE GENOMIC DNA]</scope>
</reference>
<dbReference type="STRING" id="88036.D8S0F4"/>
<dbReference type="OMA" id="PECNKGD"/>
<gene>
    <name evidence="6" type="ORF">SELMODRAFT_151491</name>
</gene>
<feature type="region of interest" description="Disordered" evidence="5">
    <location>
        <begin position="380"/>
        <end position="456"/>
    </location>
</feature>
<sequence>MVEERCLVRIWQSIFYCIWSTSKALEQGELIRNVATIVGSLSPDVAILAFKVLLSTMIVEWSGIEKKKLEKFRLLLQICLSQMFEVLESHGWSEELISKFSEAFGERSLMESQAQGVNLFLAQAFVEELRSRIPPSSEVLRILLEPFVAVFATSTDKTVLQRVRDTVFLQLLQEARKTVKVENGGEESKKCLGSLVLGLPLAGKFFELSAEPSLGAINKKFLQQLCEDFSRSEGGVSSPAMGMLKPAVTPPPKVVVAEELAEPASLSVNGRKRKRITGEAVVFQSRRVLRSELKLALQSSDSDPEDSPRSSPRRSPRRSRSPSPSLSPRRASPRRRGGSDEQPAQSEKEVESTSVSGDEDLSSGGGKKVRFALKNNLVWSPRRPLPPAWVRVPPCAAPRGSAMKPGVLPGPIADPPPPKQRRTKERKHRGKKKAPGVGPPSPSSSGKKSKKARKRA</sequence>
<feature type="compositionally biased region" description="Basic residues" evidence="5">
    <location>
        <begin position="419"/>
        <end position="434"/>
    </location>
</feature>
<name>D8S0F4_SELML</name>
<keyword evidence="7" id="KW-1185">Reference proteome</keyword>
<dbReference type="AlphaFoldDB" id="D8S0F4"/>
<evidence type="ECO:0000256" key="4">
    <source>
        <dbReference type="ARBA" id="ARBA00023242"/>
    </source>
</evidence>
<evidence type="ECO:0000256" key="3">
    <source>
        <dbReference type="ARBA" id="ARBA00022552"/>
    </source>
</evidence>
<keyword evidence="4" id="KW-0539">Nucleus</keyword>
<comment type="subcellular location">
    <subcellularLocation>
        <location evidence="1">Nucleus</location>
    </subcellularLocation>
</comment>
<accession>D8S0F4</accession>
<dbReference type="InterPro" id="IPR010301">
    <property type="entry name" value="RRP1"/>
</dbReference>
<dbReference type="Proteomes" id="UP000001514">
    <property type="component" value="Unassembled WGS sequence"/>
</dbReference>
<dbReference type="Gramene" id="EFJ21918">
    <property type="protein sequence ID" value="EFJ21918"/>
    <property type="gene ID" value="SELMODRAFT_151491"/>
</dbReference>
<feature type="compositionally biased region" description="Basic residues" evidence="5">
    <location>
        <begin position="311"/>
        <end position="320"/>
    </location>
</feature>
<dbReference type="OrthoDB" id="2019504at2759"/>
<evidence type="ECO:0000256" key="5">
    <source>
        <dbReference type="SAM" id="MobiDB-lite"/>
    </source>
</evidence>
<dbReference type="eggNOG" id="KOG3911">
    <property type="taxonomic scope" value="Eukaryota"/>
</dbReference>
<protein>
    <submittedName>
        <fullName evidence="6">Uncharacterized protein</fullName>
    </submittedName>
</protein>
<evidence type="ECO:0000313" key="7">
    <source>
        <dbReference type="Proteomes" id="UP000001514"/>
    </source>
</evidence>